<organism evidence="1 2">
    <name type="scientific">Pseudaquabacterium terrae</name>
    <dbReference type="NCBI Taxonomy" id="2732868"/>
    <lineage>
        <taxon>Bacteria</taxon>
        <taxon>Pseudomonadati</taxon>
        <taxon>Pseudomonadota</taxon>
        <taxon>Betaproteobacteria</taxon>
        <taxon>Burkholderiales</taxon>
        <taxon>Sphaerotilaceae</taxon>
        <taxon>Pseudaquabacterium</taxon>
    </lineage>
</organism>
<dbReference type="EMBL" id="JABRWJ010000021">
    <property type="protein sequence ID" value="NRF72269.1"/>
    <property type="molecule type" value="Genomic_DNA"/>
</dbReference>
<evidence type="ECO:0008006" key="3">
    <source>
        <dbReference type="Google" id="ProtNLM"/>
    </source>
</evidence>
<dbReference type="SUPFAM" id="SSF55831">
    <property type="entry name" value="Thymidylate synthase/dCMP hydroxymethylase"/>
    <property type="match status" value="1"/>
</dbReference>
<sequence length="279" mass="30624">MGKVFAEDRIVPTWLAAARYLLENGRRARNLVLEIEHPRLLTDEDRRAIASVDGALRQNCDLSVLTVAGTLFPQGLYRKHGADGLAERYLKIMERAKKKGTWGTYAMRMMERRGRKPGITFNPLEQVIFKLRRASAQGDGNAYESVYEMGVHVAEDLDGEPLLAACELPTFDSALDGGKVSNMPCLSHLTFKLTDAKSVDLTAIYRSHYYAQRALGNLIGLTHLLTFVAEQAGIEAGRLTCISTDANLDFENWGGAPAGRALLSELEPRTTAAATPSAV</sequence>
<comment type="caution">
    <text evidence="1">The sequence shown here is derived from an EMBL/GenBank/DDBJ whole genome shotgun (WGS) entry which is preliminary data.</text>
</comment>
<reference evidence="1 2" key="1">
    <citation type="submission" date="2020-05" db="EMBL/GenBank/DDBJ databases">
        <title>Aquincola sp. isolate from soil.</title>
        <authorList>
            <person name="Han J."/>
            <person name="Kim D.-U."/>
        </authorList>
    </citation>
    <scope>NUCLEOTIDE SEQUENCE [LARGE SCALE GENOMIC DNA]</scope>
    <source>
        <strain evidence="1 2">S2</strain>
    </source>
</reference>
<dbReference type="InterPro" id="IPR036926">
    <property type="entry name" value="Thymidate_synth/dCMP_Mease_sf"/>
</dbReference>
<proteinExistence type="predicted"/>
<keyword evidence="2" id="KW-1185">Reference proteome</keyword>
<protein>
    <recommendedName>
        <fullName evidence="3">Thymidylate synthase</fullName>
    </recommendedName>
</protein>
<accession>A0ABX2EUQ2</accession>
<evidence type="ECO:0000313" key="2">
    <source>
        <dbReference type="Proteomes" id="UP000737171"/>
    </source>
</evidence>
<gene>
    <name evidence="1" type="ORF">HLB44_35320</name>
</gene>
<dbReference type="Proteomes" id="UP000737171">
    <property type="component" value="Unassembled WGS sequence"/>
</dbReference>
<evidence type="ECO:0000313" key="1">
    <source>
        <dbReference type="EMBL" id="NRF72269.1"/>
    </source>
</evidence>
<dbReference type="RefSeq" id="WP_173135179.1">
    <property type="nucleotide sequence ID" value="NZ_JABRWJ010000021.1"/>
</dbReference>
<name>A0ABX2EUQ2_9BURK</name>
<dbReference type="Gene3D" id="3.30.572.10">
    <property type="entry name" value="Thymidylate synthase/dCMP hydroxymethylase domain"/>
    <property type="match status" value="1"/>
</dbReference>